<dbReference type="AlphaFoldDB" id="A0A418AKW6"/>
<dbReference type="EMBL" id="QUSY01001395">
    <property type="protein sequence ID" value="RHY25103.1"/>
    <property type="molecule type" value="Genomic_DNA"/>
</dbReference>
<evidence type="ECO:0000313" key="2">
    <source>
        <dbReference type="Proteomes" id="UP000285060"/>
    </source>
</evidence>
<dbReference type="InterPro" id="IPR052050">
    <property type="entry name" value="SecEffector_AnkRepeat"/>
</dbReference>
<dbReference type="SUPFAM" id="SSF48403">
    <property type="entry name" value="Ankyrin repeat"/>
    <property type="match status" value="1"/>
</dbReference>
<comment type="caution">
    <text evidence="1">The sequence shown here is derived from an EMBL/GenBank/DDBJ whole genome shotgun (WGS) entry which is preliminary data.</text>
</comment>
<dbReference type="Pfam" id="PF12796">
    <property type="entry name" value="Ank_2"/>
    <property type="match status" value="2"/>
</dbReference>
<dbReference type="SUPFAM" id="SSF52833">
    <property type="entry name" value="Thioredoxin-like"/>
    <property type="match status" value="1"/>
</dbReference>
<dbReference type="InterPro" id="IPR036249">
    <property type="entry name" value="Thioredoxin-like_sf"/>
</dbReference>
<dbReference type="VEuPathDB" id="FungiDB:H310_12102"/>
<dbReference type="VEuPathDB" id="FungiDB:H310_12103"/>
<evidence type="ECO:0000313" key="1">
    <source>
        <dbReference type="EMBL" id="RHY25103.1"/>
    </source>
</evidence>
<organism evidence="1 2">
    <name type="scientific">Aphanomyces invadans</name>
    <dbReference type="NCBI Taxonomy" id="157072"/>
    <lineage>
        <taxon>Eukaryota</taxon>
        <taxon>Sar</taxon>
        <taxon>Stramenopiles</taxon>
        <taxon>Oomycota</taxon>
        <taxon>Saprolegniomycetes</taxon>
        <taxon>Saprolegniales</taxon>
        <taxon>Verrucalvaceae</taxon>
        <taxon>Aphanomyces</taxon>
    </lineage>
</organism>
<dbReference type="Proteomes" id="UP000285060">
    <property type="component" value="Unassembled WGS sequence"/>
</dbReference>
<name>A0A418AKW6_9STRA</name>
<proteinExistence type="predicted"/>
<protein>
    <submittedName>
        <fullName evidence="1">Uncharacterized protein</fullName>
    </submittedName>
</protein>
<gene>
    <name evidence="1" type="ORF">DYB32_009200</name>
</gene>
<dbReference type="PANTHER" id="PTHR46586:SF3">
    <property type="entry name" value="ANKYRIN REPEAT-CONTAINING PROTEIN"/>
    <property type="match status" value="1"/>
</dbReference>
<dbReference type="Gene3D" id="1.25.40.20">
    <property type="entry name" value="Ankyrin repeat-containing domain"/>
    <property type="match status" value="2"/>
</dbReference>
<dbReference type="InterPro" id="IPR002110">
    <property type="entry name" value="Ankyrin_rpt"/>
</dbReference>
<reference evidence="1 2" key="1">
    <citation type="submission" date="2018-08" db="EMBL/GenBank/DDBJ databases">
        <title>Aphanomyces genome sequencing and annotation.</title>
        <authorList>
            <person name="Minardi D."/>
            <person name="Oidtmann B."/>
            <person name="Van Der Giezen M."/>
            <person name="Studholme D.J."/>
        </authorList>
    </citation>
    <scope>NUCLEOTIDE SEQUENCE [LARGE SCALE GENOMIC DNA]</scope>
    <source>
        <strain evidence="1 2">NJM0002</strain>
    </source>
</reference>
<sequence>MPGISGCVRPIRPATTPRKRCYTVFKYKYGPLVSTMTSAAFSLVSVTHDASVTRSTRNDAESRAGMRRLVTGCRGLGFWLCMIWTAIADVLVVDVTDIATVSTHASPILIVAFKSSDSSSLASVDAFASTAATLSSAYPDLAFGKWDLALYPPPRLSNFVVRGYPAYLLLDGTSPHVPRKYIGPPVAKAIESWLTNSSPVLEFESTDDWNAFVARMDGQVALAIVPDLHSPDRLVVEALATMDGVGVVALRPYDWRVDDKVGQVGPQLWVYDPWMNKKSLYAGAWTATSLASFVVEHQRQWLSLYDPTVSLDPAVSAYGLLFSSGASTPTRTDLLITAAEQIMTDHRVRTTYDVRFLVVPQSSSSQLATFFDITTFPTIVWFKDSAMYCAFPSKGAALEELVQRQATSELADDLISFLQASHPPFVRSDTTLTKSSDDVATLIDIATLGQLDQFIASTAANTPVALLALYSIRCPSCSALLPRLLQLSEDTAVRIATVNADSFEYRHLVDVVGGTEFSLPAVYLCRRGNVLFISRVVILSTMAQHGATVVFASRDLVRTILCYQDGIFDDLRPYFPPTVAHAKLVDGCYYPRNATVAVLHLAIARNDRHVVERLLPCRPTMFTAQALDLAASFGHLELVRVLHRASPGGATTSAMDSAAQNGHLHVVEFLHAHRQEGCTTYAMNSAIRENHVDVVRFLASHRTEGCSDAAIGHAAATGQLTILRLLHESKVTASTFSSQTMDVAAAAGHLNVVKFCHEERTEGCSADAMDDACRRGFLDVVRYLHKVGKPCTTNAMDDAAANGHLSIVQFLHEHRREGCTSDAMDQAARNGHLNVVQFLHRHRKERCTADAMNDAAYFGHSHVVAFLKKHVAPICDFHRAAILARRGGHVEIARELEEHLRTSPPQLMTPR</sequence>
<dbReference type="InterPro" id="IPR036770">
    <property type="entry name" value="Ankyrin_rpt-contain_sf"/>
</dbReference>
<dbReference type="PANTHER" id="PTHR46586">
    <property type="entry name" value="ANKYRIN REPEAT-CONTAINING PROTEIN"/>
    <property type="match status" value="1"/>
</dbReference>
<accession>A0A418AKW6</accession>
<keyword evidence="2" id="KW-1185">Reference proteome</keyword>